<proteinExistence type="predicted"/>
<protein>
    <submittedName>
        <fullName evidence="1">Trafficking protein particle complex II-specific subunit 130-like</fullName>
    </submittedName>
</protein>
<reference evidence="1" key="1">
    <citation type="journal article" date="2023" name="Science">
        <title>Elucidation of the pathway for biosynthesis of saponin adjuvants from the soapbark tree.</title>
        <authorList>
            <person name="Reed J."/>
            <person name="Orme A."/>
            <person name="El-Demerdash A."/>
            <person name="Owen C."/>
            <person name="Martin L.B.B."/>
            <person name="Misra R.C."/>
            <person name="Kikuchi S."/>
            <person name="Rejzek M."/>
            <person name="Martin A.C."/>
            <person name="Harkess A."/>
            <person name="Leebens-Mack J."/>
            <person name="Louveau T."/>
            <person name="Stephenson M.J."/>
            <person name="Osbourn A."/>
        </authorList>
    </citation>
    <scope>NUCLEOTIDE SEQUENCE</scope>
    <source>
        <strain evidence="1">S10</strain>
    </source>
</reference>
<name>A0AAD7KZC7_QUISA</name>
<organism evidence="1 2">
    <name type="scientific">Quillaja saponaria</name>
    <name type="common">Soap bark tree</name>
    <dbReference type="NCBI Taxonomy" id="32244"/>
    <lineage>
        <taxon>Eukaryota</taxon>
        <taxon>Viridiplantae</taxon>
        <taxon>Streptophyta</taxon>
        <taxon>Embryophyta</taxon>
        <taxon>Tracheophyta</taxon>
        <taxon>Spermatophyta</taxon>
        <taxon>Magnoliopsida</taxon>
        <taxon>eudicotyledons</taxon>
        <taxon>Gunneridae</taxon>
        <taxon>Pentapetalae</taxon>
        <taxon>rosids</taxon>
        <taxon>fabids</taxon>
        <taxon>Fabales</taxon>
        <taxon>Quillajaceae</taxon>
        <taxon>Quillaja</taxon>
    </lineage>
</organism>
<dbReference type="Proteomes" id="UP001163823">
    <property type="component" value="Chromosome 12"/>
</dbReference>
<gene>
    <name evidence="1" type="ORF">O6P43_029056</name>
</gene>
<dbReference type="GO" id="GO:0005829">
    <property type="term" value="C:cytosol"/>
    <property type="evidence" value="ECO:0007669"/>
    <property type="project" value="GOC"/>
</dbReference>
<accession>A0AAD7KZC7</accession>
<dbReference type="GO" id="GO:1990071">
    <property type="term" value="C:TRAPPII protein complex"/>
    <property type="evidence" value="ECO:0007669"/>
    <property type="project" value="InterPro"/>
</dbReference>
<dbReference type="PANTHER" id="PTHR13251:SF3">
    <property type="entry name" value="TRAFFICKING PROTEIN PARTICLE COMPLEX SUBUNIT 10"/>
    <property type="match status" value="1"/>
</dbReference>
<evidence type="ECO:0000313" key="2">
    <source>
        <dbReference type="Proteomes" id="UP001163823"/>
    </source>
</evidence>
<evidence type="ECO:0000313" key="1">
    <source>
        <dbReference type="EMBL" id="KAJ7948606.1"/>
    </source>
</evidence>
<dbReference type="GO" id="GO:0034498">
    <property type="term" value="P:early endosome to Golgi transport"/>
    <property type="evidence" value="ECO:0007669"/>
    <property type="project" value="TreeGrafter"/>
</dbReference>
<dbReference type="GO" id="GO:0006891">
    <property type="term" value="P:intra-Golgi vesicle-mediated transport"/>
    <property type="evidence" value="ECO:0007669"/>
    <property type="project" value="TreeGrafter"/>
</dbReference>
<sequence length="89" mass="9717">MIAGRTRGHVSLSREQGFWTTFISQIDLVRKVSRMVISILCLPLVAGYFHPPQLRLPNVDEASCNPSGPHLVCVLPPVLSSSFCVPVAC</sequence>
<dbReference type="KEGG" id="qsa:O6P43_029056"/>
<comment type="caution">
    <text evidence="1">The sequence shown here is derived from an EMBL/GenBank/DDBJ whole genome shotgun (WGS) entry which is preliminary data.</text>
</comment>
<dbReference type="InterPro" id="IPR045126">
    <property type="entry name" value="TRAPPC10/Trs130"/>
</dbReference>
<dbReference type="AlphaFoldDB" id="A0AAD7KZC7"/>
<dbReference type="EMBL" id="JARAOO010000012">
    <property type="protein sequence ID" value="KAJ7948606.1"/>
    <property type="molecule type" value="Genomic_DNA"/>
</dbReference>
<keyword evidence="2" id="KW-1185">Reference proteome</keyword>
<dbReference type="PANTHER" id="PTHR13251">
    <property type="entry name" value="EPILEPSY HOLOPROSENCEPHALY CANDIDATE 1/TMEM1"/>
    <property type="match status" value="1"/>
</dbReference>